<keyword evidence="4" id="KW-0888">Threonine protease</keyword>
<evidence type="ECO:0000256" key="7">
    <source>
        <dbReference type="ARBA" id="ARBA00023145"/>
    </source>
</evidence>
<dbReference type="GeneID" id="115620232"/>
<dbReference type="CDD" id="cd03761">
    <property type="entry name" value="proteasome_beta_type_5"/>
    <property type="match status" value="1"/>
</dbReference>
<dbReference type="PROSITE" id="PS00854">
    <property type="entry name" value="PROTEASOME_BETA_1"/>
    <property type="match status" value="1"/>
</dbReference>
<feature type="compositionally biased region" description="Low complexity" evidence="12">
    <location>
        <begin position="282"/>
        <end position="291"/>
    </location>
</feature>
<dbReference type="InterPro" id="IPR023333">
    <property type="entry name" value="Proteasome_suB-type"/>
</dbReference>
<dbReference type="Proteomes" id="UP000504634">
    <property type="component" value="Unplaced"/>
</dbReference>
<proteinExistence type="inferred from homology"/>
<gene>
    <name evidence="14" type="primary">LOC115620232</name>
</gene>
<dbReference type="InterPro" id="IPR000243">
    <property type="entry name" value="Pept_T1A_subB"/>
</dbReference>
<comment type="subunit">
    <text evidence="11">Component of the proteasome complex.</text>
</comment>
<dbReference type="InterPro" id="IPR001353">
    <property type="entry name" value="Proteasome_sua/b"/>
</dbReference>
<dbReference type="GO" id="GO:0005839">
    <property type="term" value="C:proteasome core complex"/>
    <property type="evidence" value="ECO:0007669"/>
    <property type="project" value="InterPro"/>
</dbReference>
<keyword evidence="13" id="KW-1185">Reference proteome</keyword>
<comment type="function">
    <text evidence="11">Component of the proteasome, a multicatalytic proteinase complex which is characterized by its ability to cleave peptides with Arg, Phe, Tyr, Leu, and Glu adjacent to the leaving group at neutral or slightly basic pH. The proteasome has an ATP-dependent proteolytic activity.</text>
</comment>
<dbReference type="Gene3D" id="3.60.20.10">
    <property type="entry name" value="Glutamine Phosphoribosylpyrophosphate, subunit 1, domain 1"/>
    <property type="match status" value="1"/>
</dbReference>
<dbReference type="GO" id="GO:0005737">
    <property type="term" value="C:cytoplasm"/>
    <property type="evidence" value="ECO:0007669"/>
    <property type="project" value="UniProtKB-SubCell"/>
</dbReference>
<dbReference type="InterPro" id="IPR016050">
    <property type="entry name" value="Proteasome_bsu_CS"/>
</dbReference>
<dbReference type="RefSeq" id="XP_030369235.1">
    <property type="nucleotide sequence ID" value="XM_030513375.1"/>
</dbReference>
<evidence type="ECO:0000313" key="14">
    <source>
        <dbReference type="RefSeq" id="XP_030369235.1"/>
    </source>
</evidence>
<dbReference type="GO" id="GO:0004298">
    <property type="term" value="F:threonine-type endopeptidase activity"/>
    <property type="evidence" value="ECO:0007669"/>
    <property type="project" value="UniProtKB-KW"/>
</dbReference>
<evidence type="ECO:0000256" key="5">
    <source>
        <dbReference type="ARBA" id="ARBA00022801"/>
    </source>
</evidence>
<accession>A0A6J2T1V2</accession>
<evidence type="ECO:0000256" key="8">
    <source>
        <dbReference type="ARBA" id="ARBA00024953"/>
    </source>
</evidence>
<dbReference type="PANTHER" id="PTHR32194">
    <property type="entry name" value="METALLOPROTEASE TLDD"/>
    <property type="match status" value="1"/>
</dbReference>
<evidence type="ECO:0000313" key="13">
    <source>
        <dbReference type="Proteomes" id="UP000504634"/>
    </source>
</evidence>
<organism evidence="13 14">
    <name type="scientific">Drosophila lebanonensis</name>
    <name type="common">Fruit fly</name>
    <name type="synonym">Scaptodrosophila lebanonensis</name>
    <dbReference type="NCBI Taxonomy" id="7225"/>
    <lineage>
        <taxon>Eukaryota</taxon>
        <taxon>Metazoa</taxon>
        <taxon>Ecdysozoa</taxon>
        <taxon>Arthropoda</taxon>
        <taxon>Hexapoda</taxon>
        <taxon>Insecta</taxon>
        <taxon>Pterygota</taxon>
        <taxon>Neoptera</taxon>
        <taxon>Endopterygota</taxon>
        <taxon>Diptera</taxon>
        <taxon>Brachycera</taxon>
        <taxon>Muscomorpha</taxon>
        <taxon>Ephydroidea</taxon>
        <taxon>Drosophilidae</taxon>
        <taxon>Scaptodrosophila</taxon>
    </lineage>
</organism>
<evidence type="ECO:0000256" key="2">
    <source>
        <dbReference type="ARBA" id="ARBA00022490"/>
    </source>
</evidence>
<dbReference type="GO" id="GO:0051603">
    <property type="term" value="P:proteolysis involved in protein catabolic process"/>
    <property type="evidence" value="ECO:0007669"/>
    <property type="project" value="InterPro"/>
</dbReference>
<keyword evidence="5" id="KW-0378">Hydrolase</keyword>
<protein>
    <recommendedName>
        <fullName evidence="11">Proteasome subunit beta</fullName>
    </recommendedName>
</protein>
<evidence type="ECO:0000256" key="9">
    <source>
        <dbReference type="ARBA" id="ARBA00026071"/>
    </source>
</evidence>
<sequence>MALQRLCGMDKLPFMMKNDAFVLESEKNELRLGTHNLGNHYALLAPPFEKPAETLPKILARSPGVCMEFKHGTTTLGFIYQGGIILCVDSRSTSGDFIGSQHMKKIIELNDYMLITMAGGAADCTYWDRVLAKECRMYELRYGKRITVISAANMLANTIHQYRDMGLSMGMMLAGFDGDIPKLIYLDSEGYLVDHTEFAVGSGSTLALGLLDTFFKWDMTDREAYDLACRSICNAAHRDAYSGGIVRLYHVTADGWKNINNTDCCDLFEHFEKRKAESRASIAAASESQSETGSELPISIIS</sequence>
<evidence type="ECO:0000256" key="10">
    <source>
        <dbReference type="PIRSR" id="PIRSR600243-1"/>
    </source>
</evidence>
<feature type="region of interest" description="Disordered" evidence="12">
    <location>
        <begin position="282"/>
        <end position="302"/>
    </location>
</feature>
<keyword evidence="7" id="KW-0865">Zymogen</keyword>
<dbReference type="SUPFAM" id="SSF56235">
    <property type="entry name" value="N-terminal nucleophile aminohydrolases (Ntn hydrolases)"/>
    <property type="match status" value="1"/>
</dbReference>
<name>A0A6J2T1V2_DROLE</name>
<dbReference type="PRINTS" id="PR00141">
    <property type="entry name" value="PROTEASOME"/>
</dbReference>
<keyword evidence="3" id="KW-0645">Protease</keyword>
<comment type="subcellular location">
    <subcellularLocation>
        <location evidence="11">Cytoplasm</location>
    </subcellularLocation>
    <subcellularLocation>
        <location evidence="11">Nucleus</location>
    </subcellularLocation>
</comment>
<feature type="active site" description="Nucleophile" evidence="10">
    <location>
        <position position="73"/>
    </location>
</feature>
<dbReference type="PROSITE" id="PS51476">
    <property type="entry name" value="PROTEASOME_BETA_2"/>
    <property type="match status" value="1"/>
</dbReference>
<dbReference type="OrthoDB" id="37597at2759"/>
<comment type="catalytic activity">
    <reaction evidence="1">
        <text>Cleavage of peptide bonds with very broad specificity.</text>
        <dbReference type="EC" id="3.4.25.1"/>
    </reaction>
</comment>
<evidence type="ECO:0000256" key="6">
    <source>
        <dbReference type="ARBA" id="ARBA00022942"/>
    </source>
</evidence>
<reference evidence="14" key="1">
    <citation type="submission" date="2025-08" db="UniProtKB">
        <authorList>
            <consortium name="RefSeq"/>
        </authorList>
    </citation>
    <scope>IDENTIFICATION</scope>
    <source>
        <strain evidence="14">11010-0011.00</strain>
        <tissue evidence="14">Whole body</tissue>
    </source>
</reference>
<evidence type="ECO:0000256" key="11">
    <source>
        <dbReference type="RuleBase" id="RU004203"/>
    </source>
</evidence>
<dbReference type="PANTHER" id="PTHR32194:SF3">
    <property type="entry name" value="PROTEASOME SUBUNIT BETA"/>
    <property type="match status" value="1"/>
</dbReference>
<evidence type="ECO:0000256" key="4">
    <source>
        <dbReference type="ARBA" id="ARBA00022698"/>
    </source>
</evidence>
<keyword evidence="2 11" id="KW-0963">Cytoplasm</keyword>
<dbReference type="GO" id="GO:0005634">
    <property type="term" value="C:nucleus"/>
    <property type="evidence" value="ECO:0007669"/>
    <property type="project" value="UniProtKB-SubCell"/>
</dbReference>
<comment type="similarity">
    <text evidence="11">Belongs to the peptidase T1B family.</text>
</comment>
<evidence type="ECO:0000256" key="3">
    <source>
        <dbReference type="ARBA" id="ARBA00022670"/>
    </source>
</evidence>
<keyword evidence="6 11" id="KW-0647">Proteasome</keyword>
<dbReference type="Pfam" id="PF00227">
    <property type="entry name" value="Proteasome"/>
    <property type="match status" value="1"/>
</dbReference>
<dbReference type="InterPro" id="IPR029055">
    <property type="entry name" value="Ntn_hydrolases_N"/>
</dbReference>
<dbReference type="AlphaFoldDB" id="A0A6J2T1V2"/>
<evidence type="ECO:0000256" key="12">
    <source>
        <dbReference type="SAM" id="MobiDB-lite"/>
    </source>
</evidence>
<comment type="function">
    <text evidence="8">Non-catalytic component of the proteasome, a multicatalytic proteinase complex which is characterized by its ability to cleave peptides with Arg, Phe, Tyr, Leu, and Glu adjacent to the leaving group at neutral or slightly basic pH. The proteasome has an ATP-dependent proteolytic activity.</text>
</comment>
<evidence type="ECO:0000256" key="1">
    <source>
        <dbReference type="ARBA" id="ARBA00001198"/>
    </source>
</evidence>
<keyword evidence="11" id="KW-0539">Nucleus</keyword>
<comment type="subunit">
    <text evidence="9">The 26S proteasome consists of a 20S proteasome core and two 19S regulatory subunits. The 20S proteasome core is composed of 28 subunits that are arranged in four stacked rings, resulting in a barrel-shaped structure. The two end rings are each formed by seven alpha subunits, and the two central rings are each formed by seven beta subunits. The catalytic chamber with the active sites is on the inside of the barrel.</text>
</comment>